<keyword evidence="2 4" id="KW-0238">DNA-binding</keyword>
<evidence type="ECO:0000256" key="1">
    <source>
        <dbReference type="ARBA" id="ARBA00023015"/>
    </source>
</evidence>
<dbReference type="Pfam" id="PF00440">
    <property type="entry name" value="TetR_N"/>
    <property type="match status" value="1"/>
</dbReference>
<keyword evidence="3" id="KW-0804">Transcription</keyword>
<dbReference type="InterPro" id="IPR036271">
    <property type="entry name" value="Tet_transcr_reg_TetR-rel_C_sf"/>
</dbReference>
<dbReference type="SUPFAM" id="SSF48498">
    <property type="entry name" value="Tetracyclin repressor-like, C-terminal domain"/>
    <property type="match status" value="1"/>
</dbReference>
<dbReference type="PANTHER" id="PTHR30055">
    <property type="entry name" value="HTH-TYPE TRANSCRIPTIONAL REGULATOR RUTR"/>
    <property type="match status" value="1"/>
</dbReference>
<dbReference type="Gene3D" id="1.10.10.60">
    <property type="entry name" value="Homeodomain-like"/>
    <property type="match status" value="1"/>
</dbReference>
<dbReference type="Proteomes" id="UP001602370">
    <property type="component" value="Unassembled WGS sequence"/>
</dbReference>
<feature type="region of interest" description="Disordered" evidence="5">
    <location>
        <begin position="237"/>
        <end position="273"/>
    </location>
</feature>
<keyword evidence="1" id="KW-0805">Transcription regulation</keyword>
<keyword evidence="8" id="KW-1185">Reference proteome</keyword>
<comment type="caution">
    <text evidence="7">The sequence shown here is derived from an EMBL/GenBank/DDBJ whole genome shotgun (WGS) entry which is preliminary data.</text>
</comment>
<dbReference type="InterPro" id="IPR001647">
    <property type="entry name" value="HTH_TetR"/>
</dbReference>
<sequence length="273" mass="29462">MTVVSDSKPIIWMRPEKPARGPAPAHSRGQIAAVAIDIADSEGIEAASVRAIAKRLGTGAMTLYRYLPAKEDLYTVMIDEATGFEPQEPTGDLRADLTTLALRRRQIFLRHPWLAPLLATRPIMGPNFMRGMERDLAVLAGCGLGMDDTVHVLNLIHSWVGGAVQAELTERATAQQSGLDRHAWRLRMEPYLKSLLETGEFPHLSQMVQASEIGEADERFTNGLEIILDGIEARFPTAAGTDGSRRPAGDTGGGAPSARGANGQPTARSSTTE</sequence>
<evidence type="ECO:0000256" key="5">
    <source>
        <dbReference type="SAM" id="MobiDB-lite"/>
    </source>
</evidence>
<organism evidence="7 8">
    <name type="scientific">Streptomyces flavochromogenes</name>
    <dbReference type="NCBI Taxonomy" id="68199"/>
    <lineage>
        <taxon>Bacteria</taxon>
        <taxon>Bacillati</taxon>
        <taxon>Actinomycetota</taxon>
        <taxon>Actinomycetes</taxon>
        <taxon>Kitasatosporales</taxon>
        <taxon>Streptomycetaceae</taxon>
        <taxon>Streptomyces</taxon>
    </lineage>
</organism>
<protein>
    <submittedName>
        <fullName evidence="7">TetR/AcrR family transcriptional regulator</fullName>
    </submittedName>
</protein>
<evidence type="ECO:0000256" key="4">
    <source>
        <dbReference type="PROSITE-ProRule" id="PRU00335"/>
    </source>
</evidence>
<dbReference type="EMBL" id="JBIBDZ010000018">
    <property type="protein sequence ID" value="MFF5924081.1"/>
    <property type="molecule type" value="Genomic_DNA"/>
</dbReference>
<feature type="DNA-binding region" description="H-T-H motif" evidence="4">
    <location>
        <begin position="48"/>
        <end position="67"/>
    </location>
</feature>
<dbReference type="Pfam" id="PF02909">
    <property type="entry name" value="TetR_C_1"/>
    <property type="match status" value="1"/>
</dbReference>
<dbReference type="InterPro" id="IPR004111">
    <property type="entry name" value="Repressor_TetR_C"/>
</dbReference>
<proteinExistence type="predicted"/>
<feature type="domain" description="HTH tetR-type" evidence="6">
    <location>
        <begin position="25"/>
        <end position="85"/>
    </location>
</feature>
<evidence type="ECO:0000313" key="8">
    <source>
        <dbReference type="Proteomes" id="UP001602370"/>
    </source>
</evidence>
<evidence type="ECO:0000256" key="2">
    <source>
        <dbReference type="ARBA" id="ARBA00023125"/>
    </source>
</evidence>
<dbReference type="PROSITE" id="PS50977">
    <property type="entry name" value="HTH_TETR_2"/>
    <property type="match status" value="1"/>
</dbReference>
<evidence type="ECO:0000313" key="7">
    <source>
        <dbReference type="EMBL" id="MFF5924081.1"/>
    </source>
</evidence>
<gene>
    <name evidence="7" type="ORF">ACFY8C_38015</name>
</gene>
<evidence type="ECO:0000259" key="6">
    <source>
        <dbReference type="PROSITE" id="PS50977"/>
    </source>
</evidence>
<dbReference type="PANTHER" id="PTHR30055:SF151">
    <property type="entry name" value="TRANSCRIPTIONAL REGULATORY PROTEIN"/>
    <property type="match status" value="1"/>
</dbReference>
<dbReference type="RefSeq" id="WP_388311854.1">
    <property type="nucleotide sequence ID" value="NZ_JBIBDZ010000018.1"/>
</dbReference>
<name>A0ABW6Y3F9_9ACTN</name>
<dbReference type="InterPro" id="IPR009057">
    <property type="entry name" value="Homeodomain-like_sf"/>
</dbReference>
<dbReference type="Gene3D" id="1.10.357.10">
    <property type="entry name" value="Tetracycline Repressor, domain 2"/>
    <property type="match status" value="1"/>
</dbReference>
<dbReference type="InterPro" id="IPR050109">
    <property type="entry name" value="HTH-type_TetR-like_transc_reg"/>
</dbReference>
<feature type="compositionally biased region" description="Polar residues" evidence="5">
    <location>
        <begin position="263"/>
        <end position="273"/>
    </location>
</feature>
<reference evidence="7 8" key="1">
    <citation type="submission" date="2024-10" db="EMBL/GenBank/DDBJ databases">
        <title>The Natural Products Discovery Center: Release of the First 8490 Sequenced Strains for Exploring Actinobacteria Biosynthetic Diversity.</title>
        <authorList>
            <person name="Kalkreuter E."/>
            <person name="Kautsar S.A."/>
            <person name="Yang D."/>
            <person name="Bader C.D."/>
            <person name="Teijaro C.N."/>
            <person name="Fluegel L."/>
            <person name="Davis C.M."/>
            <person name="Simpson J.R."/>
            <person name="Lauterbach L."/>
            <person name="Steele A.D."/>
            <person name="Gui C."/>
            <person name="Meng S."/>
            <person name="Li G."/>
            <person name="Viehrig K."/>
            <person name="Ye F."/>
            <person name="Su P."/>
            <person name="Kiefer A.F."/>
            <person name="Nichols A."/>
            <person name="Cepeda A.J."/>
            <person name="Yan W."/>
            <person name="Fan B."/>
            <person name="Jiang Y."/>
            <person name="Adhikari A."/>
            <person name="Zheng C.-J."/>
            <person name="Schuster L."/>
            <person name="Cowan T.M."/>
            <person name="Smanski M.J."/>
            <person name="Chevrette M.G."/>
            <person name="De Carvalho L.P.S."/>
            <person name="Shen B."/>
        </authorList>
    </citation>
    <scope>NUCLEOTIDE SEQUENCE [LARGE SCALE GENOMIC DNA]</scope>
    <source>
        <strain evidence="7 8">NPDC012605</strain>
    </source>
</reference>
<dbReference type="SUPFAM" id="SSF46689">
    <property type="entry name" value="Homeodomain-like"/>
    <property type="match status" value="1"/>
</dbReference>
<evidence type="ECO:0000256" key="3">
    <source>
        <dbReference type="ARBA" id="ARBA00023163"/>
    </source>
</evidence>
<accession>A0ABW6Y3F9</accession>